<dbReference type="Proteomes" id="UP000184212">
    <property type="component" value="Unassembled WGS sequence"/>
</dbReference>
<dbReference type="SUPFAM" id="SSF102405">
    <property type="entry name" value="MCP/YpsA-like"/>
    <property type="match status" value="1"/>
</dbReference>
<evidence type="ECO:0000256" key="1">
    <source>
        <dbReference type="ARBA" id="ARBA00006525"/>
    </source>
</evidence>
<accession>A0A1M5MLV9</accession>
<evidence type="ECO:0000313" key="3">
    <source>
        <dbReference type="EMBL" id="SHG78298.1"/>
    </source>
</evidence>
<dbReference type="PANTHER" id="PTHR43022">
    <property type="entry name" value="PROTEIN SMF"/>
    <property type="match status" value="1"/>
</dbReference>
<organism evidence="3 4">
    <name type="scientific">Chryseolinea serpens</name>
    <dbReference type="NCBI Taxonomy" id="947013"/>
    <lineage>
        <taxon>Bacteria</taxon>
        <taxon>Pseudomonadati</taxon>
        <taxon>Bacteroidota</taxon>
        <taxon>Cytophagia</taxon>
        <taxon>Cytophagales</taxon>
        <taxon>Fulvivirgaceae</taxon>
        <taxon>Chryseolinea</taxon>
    </lineage>
</organism>
<dbReference type="Gene3D" id="3.40.50.450">
    <property type="match status" value="1"/>
</dbReference>
<name>A0A1M5MLV9_9BACT</name>
<evidence type="ECO:0000313" key="4">
    <source>
        <dbReference type="Proteomes" id="UP000184212"/>
    </source>
</evidence>
<dbReference type="GO" id="GO:0009294">
    <property type="term" value="P:DNA-mediated transformation"/>
    <property type="evidence" value="ECO:0007669"/>
    <property type="project" value="InterPro"/>
</dbReference>
<sequence length="304" mass="34205">MNTFQLKLANEDPLVSSIEPLREMAAYEALWEDYGVTFKKIAELFASRPGSLPSEIVPQDKILSFVKILADLFQQNATKKPGILLNNTFDYPAKLRAAKHPIELLYYLGDLGLIKTRSVAVVGSRKATPEGKRRTAQLVRDLVKDKFTIVSGLAAGIDSEAHRNAIEQGGKTIAVIGTPLDEYYPVENKNLQDEIAKNHLVVSQVPFYRYRHQDYRHNKGFFPERNKTMSALTEATIIVEASDTSGTLYQATAAIQQGRKLFILDSCFENKDITWPIRFEHQAIRVKNYSDIQSALIQDVISTD</sequence>
<dbReference type="EMBL" id="FQWQ01000001">
    <property type="protein sequence ID" value="SHG78298.1"/>
    <property type="molecule type" value="Genomic_DNA"/>
</dbReference>
<gene>
    <name evidence="3" type="ORF">SAMN04488109_1813</name>
</gene>
<evidence type="ECO:0000259" key="2">
    <source>
        <dbReference type="Pfam" id="PF02481"/>
    </source>
</evidence>
<dbReference type="OrthoDB" id="9785707at2"/>
<keyword evidence="4" id="KW-1185">Reference proteome</keyword>
<reference evidence="3 4" key="1">
    <citation type="submission" date="2016-11" db="EMBL/GenBank/DDBJ databases">
        <authorList>
            <person name="Jaros S."/>
            <person name="Januszkiewicz K."/>
            <person name="Wedrychowicz H."/>
        </authorList>
    </citation>
    <scope>NUCLEOTIDE SEQUENCE [LARGE SCALE GENOMIC DNA]</scope>
    <source>
        <strain evidence="3 4">DSM 24574</strain>
    </source>
</reference>
<dbReference type="InterPro" id="IPR057666">
    <property type="entry name" value="DrpA_SLOG"/>
</dbReference>
<dbReference type="Pfam" id="PF02481">
    <property type="entry name" value="DNA_processg_A"/>
    <property type="match status" value="1"/>
</dbReference>
<feature type="domain" description="Smf/DprA SLOG" evidence="2">
    <location>
        <begin position="87"/>
        <end position="270"/>
    </location>
</feature>
<dbReference type="AlphaFoldDB" id="A0A1M5MLV9"/>
<dbReference type="PANTHER" id="PTHR43022:SF1">
    <property type="entry name" value="PROTEIN SMF"/>
    <property type="match status" value="1"/>
</dbReference>
<dbReference type="InterPro" id="IPR003488">
    <property type="entry name" value="DprA"/>
</dbReference>
<proteinExistence type="inferred from homology"/>
<comment type="similarity">
    <text evidence="1">Belongs to the DprA/Smf family.</text>
</comment>
<dbReference type="STRING" id="947013.SAMN04488109_1813"/>
<protein>
    <submittedName>
        <fullName evidence="3">DNA processing protein</fullName>
    </submittedName>
</protein>